<organism evidence="4 5">
    <name type="scientific">Staphylococcus arlettae</name>
    <dbReference type="NCBI Taxonomy" id="29378"/>
    <lineage>
        <taxon>Bacteria</taxon>
        <taxon>Bacillati</taxon>
        <taxon>Bacillota</taxon>
        <taxon>Bacilli</taxon>
        <taxon>Bacillales</taxon>
        <taxon>Staphylococcaceae</taxon>
        <taxon>Staphylococcus</taxon>
    </lineage>
</organism>
<dbReference type="Proteomes" id="UP000254956">
    <property type="component" value="Unassembled WGS sequence"/>
</dbReference>
<keyword evidence="4" id="KW-0808">Transferase</keyword>
<dbReference type="OrthoDB" id="9807778at2"/>
<dbReference type="AlphaFoldDB" id="A0A380BVY8"/>
<keyword evidence="1" id="KW-1133">Transmembrane helix</keyword>
<evidence type="ECO:0000256" key="1">
    <source>
        <dbReference type="SAM" id="Phobius"/>
    </source>
</evidence>
<dbReference type="SUPFAM" id="SSF53448">
    <property type="entry name" value="Nucleotide-diphospho-sugar transferases"/>
    <property type="match status" value="1"/>
</dbReference>
<evidence type="ECO:0000313" key="5">
    <source>
        <dbReference type="Proteomes" id="UP000254956"/>
    </source>
</evidence>
<feature type="domain" description="Glycosyltransferase 2-like" evidence="2">
    <location>
        <begin position="5"/>
        <end position="170"/>
    </location>
</feature>
<evidence type="ECO:0000313" key="6">
    <source>
        <dbReference type="Proteomes" id="UP000321598"/>
    </source>
</evidence>
<dbReference type="PANTHER" id="PTHR48090">
    <property type="entry name" value="UNDECAPRENYL-PHOSPHATE 4-DEOXY-4-FORMAMIDO-L-ARABINOSE TRANSFERASE-RELATED"/>
    <property type="match status" value="1"/>
</dbReference>
<dbReference type="EMBL" id="UGZE01000001">
    <property type="protein sequence ID" value="SUJ08086.1"/>
    <property type="molecule type" value="Genomic_DNA"/>
</dbReference>
<feature type="transmembrane region" description="Helical" evidence="1">
    <location>
        <begin position="265"/>
        <end position="290"/>
    </location>
</feature>
<dbReference type="GO" id="GO:0005886">
    <property type="term" value="C:plasma membrane"/>
    <property type="evidence" value="ECO:0007669"/>
    <property type="project" value="TreeGrafter"/>
</dbReference>
<dbReference type="EMBL" id="BKAV01000017">
    <property type="protein sequence ID" value="GEQ00549.1"/>
    <property type="molecule type" value="Genomic_DNA"/>
</dbReference>
<dbReference type="CDD" id="cd04187">
    <property type="entry name" value="DPM1_like_bac"/>
    <property type="match status" value="1"/>
</dbReference>
<reference evidence="4 5" key="1">
    <citation type="submission" date="2018-06" db="EMBL/GenBank/DDBJ databases">
        <authorList>
            <consortium name="Pathogen Informatics"/>
            <person name="Doyle S."/>
        </authorList>
    </citation>
    <scope>NUCLEOTIDE SEQUENCE [LARGE SCALE GENOMIC DNA]</scope>
    <source>
        <strain evidence="4 5">NCTC12413</strain>
    </source>
</reference>
<dbReference type="PANTHER" id="PTHR48090:SF8">
    <property type="entry name" value="GLYCOSYLTRANSFERASE CSBB-RELATED"/>
    <property type="match status" value="1"/>
</dbReference>
<dbReference type="InterPro" id="IPR029044">
    <property type="entry name" value="Nucleotide-diphossugar_trans"/>
</dbReference>
<dbReference type="EC" id="2.4.1.-" evidence="4"/>
<dbReference type="InterPro" id="IPR050256">
    <property type="entry name" value="Glycosyltransferase_2"/>
</dbReference>
<keyword evidence="4" id="KW-0328">Glycosyltransferase</keyword>
<dbReference type="GO" id="GO:0016757">
    <property type="term" value="F:glycosyltransferase activity"/>
    <property type="evidence" value="ECO:0007669"/>
    <property type="project" value="UniProtKB-KW"/>
</dbReference>
<feature type="transmembrane region" description="Helical" evidence="1">
    <location>
        <begin position="233"/>
        <end position="253"/>
    </location>
</feature>
<proteinExistence type="predicted"/>
<dbReference type="RefSeq" id="WP_021459464.1">
    <property type="nucleotide sequence ID" value="NZ_BKAV01000017.1"/>
</dbReference>
<dbReference type="Pfam" id="PF00535">
    <property type="entry name" value="Glycos_transf_2"/>
    <property type="match status" value="1"/>
</dbReference>
<gene>
    <name evidence="4" type="primary">yfdH_1</name>
    <name evidence="4" type="ORF">NCTC12413_00238</name>
    <name evidence="3" type="ORF">SAR03_15860</name>
</gene>
<accession>A0A380BVY8</accession>
<reference evidence="3 6" key="2">
    <citation type="submission" date="2019-07" db="EMBL/GenBank/DDBJ databases">
        <title>Whole genome shotgun sequence of Staphylococcus arlettae NBRC 109765.</title>
        <authorList>
            <person name="Hosoyama A."/>
            <person name="Uohara A."/>
            <person name="Ohji S."/>
            <person name="Ichikawa N."/>
        </authorList>
    </citation>
    <scope>NUCLEOTIDE SEQUENCE [LARGE SCALE GENOMIC DNA]</scope>
    <source>
        <strain evidence="3 6">NBRC 109765</strain>
    </source>
</reference>
<evidence type="ECO:0000259" key="2">
    <source>
        <dbReference type="Pfam" id="PF00535"/>
    </source>
</evidence>
<keyword evidence="6" id="KW-1185">Reference proteome</keyword>
<keyword evidence="1" id="KW-0812">Transmembrane</keyword>
<keyword evidence="1" id="KW-0472">Membrane</keyword>
<name>A0A380BVY8_9STAP</name>
<dbReference type="InterPro" id="IPR001173">
    <property type="entry name" value="Glyco_trans_2-like"/>
</dbReference>
<evidence type="ECO:0000313" key="4">
    <source>
        <dbReference type="EMBL" id="SUJ08086.1"/>
    </source>
</evidence>
<evidence type="ECO:0000313" key="3">
    <source>
        <dbReference type="EMBL" id="GEQ00549.1"/>
    </source>
</evidence>
<dbReference type="STRING" id="1212545.SARL_05892"/>
<protein>
    <submittedName>
        <fullName evidence="4">Glucosyl transferase</fullName>
        <ecNumber evidence="4">2.4.1.-</ecNumber>
    </submittedName>
    <submittedName>
        <fullName evidence="3">Glycosyl transferase</fullName>
    </submittedName>
</protein>
<sequence length="323" mass="36899">MFVRILVPCFNEAPVLHHMYDQLSDILSVDSQLQQYQYDILFVDDGSTDDTLTIIKQYASINHRVKYISFSRNFGKEAAMYAGLKESDTVDAVVIIDSDLQHPPELIPKMIKAFTQGYHQVVACRDRTGEQQWRKRLTKLYYGTINRLIDVSLMDGVGDFRLLSQKAVHAVLSLSEYNRFSKGIFAWIGFAPKVIHYQNKIRVNGVSKWSFKQLFNYAIDGLLSFNNKPLRSLIYIGTLILIFSFIYIIVSLGDAVLYGIQTPGYFTTIFAITFLGSIQLVSIGIIGEYIGRIYYEVKHRPLYIVNTTNLLKAEVAKNESVKE</sequence>
<dbReference type="Gene3D" id="3.90.550.10">
    <property type="entry name" value="Spore Coat Polysaccharide Biosynthesis Protein SpsA, Chain A"/>
    <property type="match status" value="1"/>
</dbReference>
<dbReference type="Proteomes" id="UP000321598">
    <property type="component" value="Unassembled WGS sequence"/>
</dbReference>